<dbReference type="RefSeq" id="WP_013182717.1">
    <property type="nucleotide sequence ID" value="NC_014225.1"/>
</dbReference>
<dbReference type="GO" id="GO:0051304">
    <property type="term" value="P:chromosome separation"/>
    <property type="evidence" value="ECO:0007669"/>
    <property type="project" value="InterPro"/>
</dbReference>
<evidence type="ECO:0000313" key="6">
    <source>
        <dbReference type="Proteomes" id="UP000001505"/>
    </source>
</evidence>
<dbReference type="PIRSF" id="PIRSF019345">
    <property type="entry name" value="ScpB"/>
    <property type="match status" value="1"/>
</dbReference>
<evidence type="ECO:0000256" key="4">
    <source>
        <dbReference type="ARBA" id="ARBA00023306"/>
    </source>
</evidence>
<proteinExistence type="predicted"/>
<dbReference type="KEGG" id="wch:wcw_1667"/>
<accession>D6YSG6</accession>
<dbReference type="SUPFAM" id="SSF46785">
    <property type="entry name" value="Winged helix' DNA-binding domain"/>
    <property type="match status" value="2"/>
</dbReference>
<organism evidence="5 6">
    <name type="scientific">Waddlia chondrophila (strain ATCC VR-1470 / WSU 86-1044)</name>
    <dbReference type="NCBI Taxonomy" id="716544"/>
    <lineage>
        <taxon>Bacteria</taxon>
        <taxon>Pseudomonadati</taxon>
        <taxon>Chlamydiota</taxon>
        <taxon>Chlamydiia</taxon>
        <taxon>Parachlamydiales</taxon>
        <taxon>Waddliaceae</taxon>
        <taxon>Waddlia</taxon>
    </lineage>
</organism>
<keyword evidence="3" id="KW-0159">Chromosome partition</keyword>
<dbReference type="Pfam" id="PF04079">
    <property type="entry name" value="SMC_ScpB"/>
    <property type="match status" value="1"/>
</dbReference>
<dbReference type="PANTHER" id="PTHR34298:SF2">
    <property type="entry name" value="SEGREGATION AND CONDENSATION PROTEIN B"/>
    <property type="match status" value="1"/>
</dbReference>
<dbReference type="HOGENOM" id="CLU_045647_5_3_0"/>
<gene>
    <name evidence="5" type="primary">scpB</name>
    <name evidence="5" type="ordered locus">wcw_1667</name>
</gene>
<evidence type="ECO:0000313" key="5">
    <source>
        <dbReference type="EMBL" id="ADI39011.1"/>
    </source>
</evidence>
<dbReference type="InterPro" id="IPR005234">
    <property type="entry name" value="ScpB_csome_segregation"/>
</dbReference>
<evidence type="ECO:0000256" key="1">
    <source>
        <dbReference type="ARBA" id="ARBA00022490"/>
    </source>
</evidence>
<keyword evidence="4" id="KW-0131">Cell cycle</keyword>
<keyword evidence="6" id="KW-1185">Reference proteome</keyword>
<dbReference type="OrthoDB" id="9806226at2"/>
<evidence type="ECO:0000256" key="3">
    <source>
        <dbReference type="ARBA" id="ARBA00022829"/>
    </source>
</evidence>
<dbReference type="InterPro" id="IPR036390">
    <property type="entry name" value="WH_DNA-bd_sf"/>
</dbReference>
<name>D6YSG6_WADCW</name>
<dbReference type="AlphaFoldDB" id="D6YSG6"/>
<protein>
    <submittedName>
        <fullName evidence="5">Segregation and condensation protein B</fullName>
    </submittedName>
</protein>
<dbReference type="GO" id="GO:0051301">
    <property type="term" value="P:cell division"/>
    <property type="evidence" value="ECO:0007669"/>
    <property type="project" value="UniProtKB-KW"/>
</dbReference>
<dbReference type="PANTHER" id="PTHR34298">
    <property type="entry name" value="SEGREGATION AND CONDENSATION PROTEIN B"/>
    <property type="match status" value="1"/>
</dbReference>
<dbReference type="InterPro" id="IPR036388">
    <property type="entry name" value="WH-like_DNA-bd_sf"/>
</dbReference>
<reference evidence="5 6" key="1">
    <citation type="journal article" date="2010" name="PLoS ONE">
        <title>The Waddlia genome: a window into chlamydial biology.</title>
        <authorList>
            <person name="Bertelli C."/>
            <person name="Collyn F."/>
            <person name="Croxatto A."/>
            <person name="Ruckert C."/>
            <person name="Polkinghorne A."/>
            <person name="Kebbi-Beghdadi C."/>
            <person name="Goesmann A."/>
            <person name="Vaughan L."/>
            <person name="Greub G."/>
        </authorList>
    </citation>
    <scope>NUCLEOTIDE SEQUENCE [LARGE SCALE GENOMIC DNA]</scope>
    <source>
        <strain evidence="6">ATCC VR-1470 / WSU 86-1044</strain>
    </source>
</reference>
<dbReference type="Proteomes" id="UP000001505">
    <property type="component" value="Chromosome"/>
</dbReference>
<sequence length="191" mass="22157">MTHKITGVPEEVVEAETHAFAKRIIESLLFSSNEPVPLRKLKEILQTVYPYSTEQVKELIYALREDYAEQNRAFQVEEIAKGYLLRTCADYHPYIHRLLKHTRPDKLSQAALEVLAIIAYRQPITRPQIDEIRGVDSSGIIHTLLDRLLIEQSGKLEVPGRPTLYCVTSHFLQHFGLKDREEFLRACRQFK</sequence>
<dbReference type="STRING" id="716544.wcw_1667"/>
<dbReference type="eggNOG" id="COG1386">
    <property type="taxonomic scope" value="Bacteria"/>
</dbReference>
<dbReference type="NCBIfam" id="TIGR00281">
    <property type="entry name" value="SMC-Scp complex subunit ScpB"/>
    <property type="match status" value="1"/>
</dbReference>
<evidence type="ECO:0000256" key="2">
    <source>
        <dbReference type="ARBA" id="ARBA00022618"/>
    </source>
</evidence>
<keyword evidence="2" id="KW-0132">Cell division</keyword>
<dbReference type="Gene3D" id="1.10.10.10">
    <property type="entry name" value="Winged helix-like DNA-binding domain superfamily/Winged helix DNA-binding domain"/>
    <property type="match status" value="2"/>
</dbReference>
<dbReference type="EMBL" id="CP001928">
    <property type="protein sequence ID" value="ADI39011.1"/>
    <property type="molecule type" value="Genomic_DNA"/>
</dbReference>
<keyword evidence="1" id="KW-0963">Cytoplasm</keyword>